<evidence type="ECO:0000313" key="1">
    <source>
        <dbReference type="EMBL" id="KAF5387266.1"/>
    </source>
</evidence>
<dbReference type="Proteomes" id="UP000518752">
    <property type="component" value="Unassembled WGS sequence"/>
</dbReference>
<organism evidence="1 2">
    <name type="scientific">Collybiopsis confluens</name>
    <dbReference type="NCBI Taxonomy" id="2823264"/>
    <lineage>
        <taxon>Eukaryota</taxon>
        <taxon>Fungi</taxon>
        <taxon>Dikarya</taxon>
        <taxon>Basidiomycota</taxon>
        <taxon>Agaricomycotina</taxon>
        <taxon>Agaricomycetes</taxon>
        <taxon>Agaricomycetidae</taxon>
        <taxon>Agaricales</taxon>
        <taxon>Marasmiineae</taxon>
        <taxon>Omphalotaceae</taxon>
        <taxon>Collybiopsis</taxon>
    </lineage>
</organism>
<dbReference type="EMBL" id="JAACJN010000034">
    <property type="protein sequence ID" value="KAF5387266.1"/>
    <property type="molecule type" value="Genomic_DNA"/>
</dbReference>
<keyword evidence="2" id="KW-1185">Reference proteome</keyword>
<gene>
    <name evidence="1" type="ORF">D9757_006875</name>
</gene>
<dbReference type="AlphaFoldDB" id="A0A8H5HQB2"/>
<sequence length="652" mass="72004">MARYHLAIIRADSTLDSSYQYLNFFQLVWEHDLTLQSLGESLRESFGLLGGGLYFFKLDSMLEPTALRDIKAKCDPLLDYFSLASASDLCSMRQTLPELAIQRPDTSRRMLVPLVLVWTAPSEHSSVSNGSLTAIAEEPDAREAIARKAQNRPPPSTAARSSNLVTTQNVQHLDAAYNHRPPELIPPPISIYDPIFATFRREIATPTETLVFSQDELESASKFIDASLRLYPNEPSRKKALELLPILGGRYWETKEISVNDSTVKPDGGSLVRSRIDSKSGPIACSSLAELKNGGGDGGCDPVDQLQCGYIKIVSSEQYQAIRLVSCCPALLIGLSGHTLTVSGGVFADRFFFECLALMHIGPQAPITPPSPMGGRSDMELGIREVAKLLRTLSNSLNELELHYTSLTSPSSLPPLDRSPIPSASNRSMHGTGIMSSPAAPVPFDSLDPSRFVCWKSFIVRGEQYQLEYKQRLTDYMEKTVFRAVMTTGTDGKQVDVVVKFAYRYGELGHHLLAKAGLAPHLYHCAFEESLGMWAVVMDYARGRVCNGKLVEGESESLKHAIELLHAQDLVFGDLRGPNVIIIEPKKKVCLVDFEWCGQCIDTLDGDRVIPRVRYPTNISMIPEIGWAEGVGRDSVIEKGHDIHRLTQMCSS</sequence>
<accession>A0A8H5HQB2</accession>
<protein>
    <recommendedName>
        <fullName evidence="3">Protein kinase domain-containing protein</fullName>
    </recommendedName>
</protein>
<dbReference type="SUPFAM" id="SSF56112">
    <property type="entry name" value="Protein kinase-like (PK-like)"/>
    <property type="match status" value="1"/>
</dbReference>
<dbReference type="InterPro" id="IPR011009">
    <property type="entry name" value="Kinase-like_dom_sf"/>
</dbReference>
<comment type="caution">
    <text evidence="1">The sequence shown here is derived from an EMBL/GenBank/DDBJ whole genome shotgun (WGS) entry which is preliminary data.</text>
</comment>
<reference evidence="1 2" key="1">
    <citation type="journal article" date="2020" name="ISME J.">
        <title>Uncovering the hidden diversity of litter-decomposition mechanisms in mushroom-forming fungi.</title>
        <authorList>
            <person name="Floudas D."/>
            <person name="Bentzer J."/>
            <person name="Ahren D."/>
            <person name="Johansson T."/>
            <person name="Persson P."/>
            <person name="Tunlid A."/>
        </authorList>
    </citation>
    <scope>NUCLEOTIDE SEQUENCE [LARGE SCALE GENOMIC DNA]</scope>
    <source>
        <strain evidence="1 2">CBS 406.79</strain>
    </source>
</reference>
<evidence type="ECO:0008006" key="3">
    <source>
        <dbReference type="Google" id="ProtNLM"/>
    </source>
</evidence>
<dbReference type="OrthoDB" id="3250441at2759"/>
<proteinExistence type="predicted"/>
<evidence type="ECO:0000313" key="2">
    <source>
        <dbReference type="Proteomes" id="UP000518752"/>
    </source>
</evidence>
<name>A0A8H5HQB2_9AGAR</name>